<dbReference type="PANTHER" id="PTHR30146:SF109">
    <property type="entry name" value="HTH-TYPE TRANSCRIPTIONAL REGULATOR GALS"/>
    <property type="match status" value="1"/>
</dbReference>
<comment type="caution">
    <text evidence="5">The sequence shown here is derived from an EMBL/GenBank/DDBJ whole genome shotgun (WGS) entry which is preliminary data.</text>
</comment>
<dbReference type="PROSITE" id="PS50932">
    <property type="entry name" value="HTH_LACI_2"/>
    <property type="match status" value="1"/>
</dbReference>
<protein>
    <submittedName>
        <fullName evidence="5">LacI family DNA-binding transcriptional regulator</fullName>
    </submittedName>
</protein>
<evidence type="ECO:0000256" key="3">
    <source>
        <dbReference type="ARBA" id="ARBA00023163"/>
    </source>
</evidence>
<dbReference type="PANTHER" id="PTHR30146">
    <property type="entry name" value="LACI-RELATED TRANSCRIPTIONAL REPRESSOR"/>
    <property type="match status" value="1"/>
</dbReference>
<keyword evidence="3" id="KW-0804">Transcription</keyword>
<dbReference type="RefSeq" id="WP_379125485.1">
    <property type="nucleotide sequence ID" value="NZ_JBHUHZ010000001.1"/>
</dbReference>
<proteinExistence type="predicted"/>
<dbReference type="SUPFAM" id="SSF53822">
    <property type="entry name" value="Periplasmic binding protein-like I"/>
    <property type="match status" value="1"/>
</dbReference>
<evidence type="ECO:0000256" key="2">
    <source>
        <dbReference type="ARBA" id="ARBA00023125"/>
    </source>
</evidence>
<dbReference type="CDD" id="cd06267">
    <property type="entry name" value="PBP1_LacI_sugar_binding-like"/>
    <property type="match status" value="1"/>
</dbReference>
<accession>A0ABW4ZK97</accession>
<dbReference type="Pfam" id="PF00356">
    <property type="entry name" value="LacI"/>
    <property type="match status" value="1"/>
</dbReference>
<sequence>MDIGKAMGISATTVSRALHDHPDISLSTKISVKEMAIAMDYHPNLLARSFANSQSQTVGVIIPNLEATFFSSMLGGVQKVASQNGYKVLMCQSNEEYLNEVENVHLLMDSRVDGLLICHSIETTNFDHVNIYRKRGIPIINFYRVNKDSETISVVAKNTEGAELVIEHLLNQGCKKIGIILGPRSLLITEERLKGYLNIHKKHLIEIEQSMIAYTDYTYNSIIEIVDRWLDMKERPDAIFCISDRTAIYVIRHLRKKNIQIPAEIAVAGFGNDLMGELIEPGLTTYDVQTSKIGETSMQMFLDQVKNEFGQITKVHTIEGHLVVRESSLKQK</sequence>
<dbReference type="CDD" id="cd01392">
    <property type="entry name" value="HTH_LacI"/>
    <property type="match status" value="1"/>
</dbReference>
<keyword evidence="6" id="KW-1185">Reference proteome</keyword>
<dbReference type="Pfam" id="PF00532">
    <property type="entry name" value="Peripla_BP_1"/>
    <property type="match status" value="1"/>
</dbReference>
<dbReference type="Gene3D" id="1.10.260.40">
    <property type="entry name" value="lambda repressor-like DNA-binding domains"/>
    <property type="match status" value="1"/>
</dbReference>
<reference evidence="6" key="1">
    <citation type="journal article" date="2019" name="Int. J. Syst. Evol. Microbiol.">
        <title>The Global Catalogue of Microorganisms (GCM) 10K type strain sequencing project: providing services to taxonomists for standard genome sequencing and annotation.</title>
        <authorList>
            <consortium name="The Broad Institute Genomics Platform"/>
            <consortium name="The Broad Institute Genome Sequencing Center for Infectious Disease"/>
            <person name="Wu L."/>
            <person name="Ma J."/>
        </authorList>
    </citation>
    <scope>NUCLEOTIDE SEQUENCE [LARGE SCALE GENOMIC DNA]</scope>
    <source>
        <strain evidence="6">KCTC 42217</strain>
    </source>
</reference>
<evidence type="ECO:0000313" key="6">
    <source>
        <dbReference type="Proteomes" id="UP001597387"/>
    </source>
</evidence>
<keyword evidence="1" id="KW-0805">Transcription regulation</keyword>
<dbReference type="InterPro" id="IPR001761">
    <property type="entry name" value="Peripla_BP/Lac1_sug-bd_dom"/>
</dbReference>
<dbReference type="Proteomes" id="UP001597387">
    <property type="component" value="Unassembled WGS sequence"/>
</dbReference>
<dbReference type="SMART" id="SM00354">
    <property type="entry name" value="HTH_LACI"/>
    <property type="match status" value="1"/>
</dbReference>
<keyword evidence="2 5" id="KW-0238">DNA-binding</keyword>
<dbReference type="SUPFAM" id="SSF47413">
    <property type="entry name" value="lambda repressor-like DNA-binding domains"/>
    <property type="match status" value="1"/>
</dbReference>
<dbReference type="EMBL" id="JBHUHZ010000001">
    <property type="protein sequence ID" value="MFD2162201.1"/>
    <property type="molecule type" value="Genomic_DNA"/>
</dbReference>
<name>A0ABW4ZK97_9SPHI</name>
<dbReference type="InterPro" id="IPR010982">
    <property type="entry name" value="Lambda_DNA-bd_dom_sf"/>
</dbReference>
<evidence type="ECO:0000256" key="1">
    <source>
        <dbReference type="ARBA" id="ARBA00023015"/>
    </source>
</evidence>
<evidence type="ECO:0000259" key="4">
    <source>
        <dbReference type="PROSITE" id="PS50932"/>
    </source>
</evidence>
<dbReference type="InterPro" id="IPR000843">
    <property type="entry name" value="HTH_LacI"/>
</dbReference>
<dbReference type="GO" id="GO:0003677">
    <property type="term" value="F:DNA binding"/>
    <property type="evidence" value="ECO:0007669"/>
    <property type="project" value="UniProtKB-KW"/>
</dbReference>
<feature type="domain" description="HTH lacI-type" evidence="4">
    <location>
        <begin position="1"/>
        <end position="52"/>
    </location>
</feature>
<dbReference type="Gene3D" id="3.40.50.2300">
    <property type="match status" value="2"/>
</dbReference>
<dbReference type="InterPro" id="IPR028082">
    <property type="entry name" value="Peripla_BP_I"/>
</dbReference>
<evidence type="ECO:0000313" key="5">
    <source>
        <dbReference type="EMBL" id="MFD2162201.1"/>
    </source>
</evidence>
<gene>
    <name evidence="5" type="ORF">ACFSJU_07340</name>
</gene>
<organism evidence="5 6">
    <name type="scientific">Paradesertivirga mongoliensis</name>
    <dbReference type="NCBI Taxonomy" id="2100740"/>
    <lineage>
        <taxon>Bacteria</taxon>
        <taxon>Pseudomonadati</taxon>
        <taxon>Bacteroidota</taxon>
        <taxon>Sphingobacteriia</taxon>
        <taxon>Sphingobacteriales</taxon>
        <taxon>Sphingobacteriaceae</taxon>
        <taxon>Paradesertivirga</taxon>
    </lineage>
</organism>